<dbReference type="AlphaFoldDB" id="A0A9Q8P8X6"/>
<dbReference type="InterPro" id="IPR036291">
    <property type="entry name" value="NAD(P)-bd_dom_sf"/>
</dbReference>
<reference evidence="3" key="1">
    <citation type="submission" date="2021-12" db="EMBL/GenBank/DDBJ databases">
        <authorList>
            <person name="Zaccaron A."/>
            <person name="Stergiopoulos I."/>
        </authorList>
    </citation>
    <scope>NUCLEOTIDE SEQUENCE</scope>
    <source>
        <strain evidence="3">Race5_Kim</strain>
    </source>
</reference>
<evidence type="ECO:0000313" key="4">
    <source>
        <dbReference type="Proteomes" id="UP000756132"/>
    </source>
</evidence>
<dbReference type="OrthoDB" id="5296at2759"/>
<gene>
    <name evidence="3" type="ORF">CLAFUR5_05868</name>
</gene>
<dbReference type="PRINTS" id="PR00081">
    <property type="entry name" value="GDHRDH"/>
</dbReference>
<keyword evidence="2" id="KW-0560">Oxidoreductase</keyword>
<dbReference type="FunFam" id="3.40.50.720:FF:000643">
    <property type="entry name" value="Short chain dehydrogenase/reductase family oxidoreductase, putative"/>
    <property type="match status" value="1"/>
</dbReference>
<keyword evidence="4" id="KW-1185">Reference proteome</keyword>
<dbReference type="Pfam" id="PF00106">
    <property type="entry name" value="adh_short"/>
    <property type="match status" value="1"/>
</dbReference>
<reference evidence="3" key="2">
    <citation type="journal article" date="2022" name="Microb. Genom.">
        <title>A chromosome-scale genome assembly of the tomato pathogen Cladosporium fulvum reveals a compartmentalized genome architecture and the presence of a dispensable chromosome.</title>
        <authorList>
            <person name="Zaccaron A.Z."/>
            <person name="Chen L.H."/>
            <person name="Samaras A."/>
            <person name="Stergiopoulos I."/>
        </authorList>
    </citation>
    <scope>NUCLEOTIDE SEQUENCE</scope>
    <source>
        <strain evidence="3">Race5_Kim</strain>
    </source>
</reference>
<organism evidence="3 4">
    <name type="scientific">Passalora fulva</name>
    <name type="common">Tomato leaf mold</name>
    <name type="synonym">Cladosporium fulvum</name>
    <dbReference type="NCBI Taxonomy" id="5499"/>
    <lineage>
        <taxon>Eukaryota</taxon>
        <taxon>Fungi</taxon>
        <taxon>Dikarya</taxon>
        <taxon>Ascomycota</taxon>
        <taxon>Pezizomycotina</taxon>
        <taxon>Dothideomycetes</taxon>
        <taxon>Dothideomycetidae</taxon>
        <taxon>Mycosphaerellales</taxon>
        <taxon>Mycosphaerellaceae</taxon>
        <taxon>Fulvia</taxon>
    </lineage>
</organism>
<dbReference type="OMA" id="WHPPGSA"/>
<name>A0A9Q8P8X6_PASFU</name>
<dbReference type="PANTHER" id="PTHR44229">
    <property type="entry name" value="15-HYDROXYPROSTAGLANDIN DEHYDROGENASE [NAD(+)]"/>
    <property type="match status" value="1"/>
</dbReference>
<protein>
    <submittedName>
        <fullName evidence="3">15-hydroxyprostaglandin dehydrogenase [NAD(+)]</fullName>
    </submittedName>
</protein>
<dbReference type="KEGG" id="ffu:CLAFUR5_05868"/>
<sequence length="320" mass="34468">MAAATGTLPFKVEGKTALITGAGSGINLSFAELLLSRGSNVVIADISLRKEAQELVDNYSSPDGPRAVFVKTDVTIWSQLENAFDEADKQFGSIDIVCPGAGVFEPHSSNFWNPPGSDKAKDPVHGTEKEGIGHYFTLDLNLTHPIRATQLAISRFLNPAEKGKQASVTNPKRVVHISSIAGQTPGFATPLYQASKHAVSGFIRSLEPLDQSLGIRVNGVAPGVIKTPLWTDHPEKLQMLVEEQDEWVAPEEVAEAMLRCVEDDDIGGGYVMEVTKGQARYVDWKMDPGPQGPGATASGRATMTKEVFEWLAQPGWGSTK</sequence>
<dbReference type="GO" id="GO:0016616">
    <property type="term" value="F:oxidoreductase activity, acting on the CH-OH group of donors, NAD or NADP as acceptor"/>
    <property type="evidence" value="ECO:0007669"/>
    <property type="project" value="TreeGrafter"/>
</dbReference>
<comment type="similarity">
    <text evidence="1">Belongs to the short-chain dehydrogenases/reductases (SDR) family.</text>
</comment>
<dbReference type="Gene3D" id="3.40.50.720">
    <property type="entry name" value="NAD(P)-binding Rossmann-like Domain"/>
    <property type="match status" value="1"/>
</dbReference>
<dbReference type="SUPFAM" id="SSF51735">
    <property type="entry name" value="NAD(P)-binding Rossmann-fold domains"/>
    <property type="match status" value="1"/>
</dbReference>
<dbReference type="InterPro" id="IPR002347">
    <property type="entry name" value="SDR_fam"/>
</dbReference>
<dbReference type="RefSeq" id="XP_047762066.1">
    <property type="nucleotide sequence ID" value="XM_047905016.1"/>
</dbReference>
<evidence type="ECO:0000313" key="3">
    <source>
        <dbReference type="EMBL" id="UJO17700.1"/>
    </source>
</evidence>
<evidence type="ECO:0000256" key="2">
    <source>
        <dbReference type="ARBA" id="ARBA00023002"/>
    </source>
</evidence>
<dbReference type="GO" id="GO:0005737">
    <property type="term" value="C:cytoplasm"/>
    <property type="evidence" value="ECO:0007669"/>
    <property type="project" value="TreeGrafter"/>
</dbReference>
<proteinExistence type="inferred from homology"/>
<dbReference type="PANTHER" id="PTHR44229:SF4">
    <property type="entry name" value="15-HYDROXYPROSTAGLANDIN DEHYDROGENASE [NAD(+)]"/>
    <property type="match status" value="1"/>
</dbReference>
<evidence type="ECO:0000256" key="1">
    <source>
        <dbReference type="ARBA" id="ARBA00006484"/>
    </source>
</evidence>
<dbReference type="Proteomes" id="UP000756132">
    <property type="component" value="Chromosome 5"/>
</dbReference>
<dbReference type="EMBL" id="CP090167">
    <property type="protein sequence ID" value="UJO17700.1"/>
    <property type="molecule type" value="Genomic_DNA"/>
</dbReference>
<dbReference type="GeneID" id="71985746"/>
<accession>A0A9Q8P8X6</accession>